<name>A0A3R7Y9R8_APHAT</name>
<evidence type="ECO:0000259" key="2">
    <source>
        <dbReference type="Pfam" id="PF22936"/>
    </source>
</evidence>
<keyword evidence="4" id="KW-1185">Reference proteome</keyword>
<dbReference type="Pfam" id="PF22936">
    <property type="entry name" value="Pol_BBD"/>
    <property type="match status" value="1"/>
</dbReference>
<dbReference type="VEuPathDB" id="FungiDB:H257_19246"/>
<evidence type="ECO:0000313" key="3">
    <source>
        <dbReference type="EMBL" id="RQM24693.1"/>
    </source>
</evidence>
<evidence type="ECO:0000256" key="1">
    <source>
        <dbReference type="SAM" id="MobiDB-lite"/>
    </source>
</evidence>
<reference evidence="3" key="1">
    <citation type="submission" date="2018-07" db="EMBL/GenBank/DDBJ databases">
        <title>Annotation of Aphanomyces astaci genome assembly.</title>
        <authorList>
            <person name="Studholme D.J."/>
        </authorList>
    </citation>
    <scope>NUCLEOTIDE SEQUENCE [LARGE SCALE GENOMIC DNA]</scope>
    <source>
        <strain evidence="3">Pc</strain>
    </source>
</reference>
<comment type="caution">
    <text evidence="3">The sequence shown here is derived from an EMBL/GenBank/DDBJ whole genome shotgun (WGS) entry which is preliminary data.</text>
</comment>
<protein>
    <recommendedName>
        <fullName evidence="2">Retrovirus-related Pol polyprotein from transposon TNT 1-94-like beta-barrel domain-containing protein</fullName>
    </recommendedName>
</protein>
<dbReference type="Proteomes" id="UP000284702">
    <property type="component" value="Unassembled WGS sequence"/>
</dbReference>
<proteinExistence type="predicted"/>
<gene>
    <name evidence="3" type="ORF">B5M09_013043</name>
</gene>
<feature type="region of interest" description="Disordered" evidence="1">
    <location>
        <begin position="1"/>
        <end position="28"/>
    </location>
</feature>
<accession>A0A3R7Y9R8</accession>
<dbReference type="EMBL" id="MZMZ02002661">
    <property type="protein sequence ID" value="RQM24693.1"/>
    <property type="molecule type" value="Genomic_DNA"/>
</dbReference>
<dbReference type="InterPro" id="IPR054722">
    <property type="entry name" value="PolX-like_BBD"/>
</dbReference>
<organism evidence="3 4">
    <name type="scientific">Aphanomyces astaci</name>
    <name type="common">Crayfish plague agent</name>
    <dbReference type="NCBI Taxonomy" id="112090"/>
    <lineage>
        <taxon>Eukaryota</taxon>
        <taxon>Sar</taxon>
        <taxon>Stramenopiles</taxon>
        <taxon>Oomycota</taxon>
        <taxon>Saprolegniomycetes</taxon>
        <taxon>Saprolegniales</taxon>
        <taxon>Verrucalvaceae</taxon>
        <taxon>Aphanomyces</taxon>
    </lineage>
</organism>
<feature type="domain" description="Retrovirus-related Pol polyprotein from transposon TNT 1-94-like beta-barrel" evidence="2">
    <location>
        <begin position="60"/>
        <end position="134"/>
    </location>
</feature>
<sequence length="218" mass="24039">MTQEISTAQAGGDMKTYRHSTGGPKELDDEIDEVTGDLANYATTLSDDEDECPLTQNRSDCGQRRHVPGNETILHDAIACKRGVRLADGHPISFTTMGDVSITSKDTGRTVVFRNVLLVPDLTKTLISISRITDSADAASIQFKQDYCNIRSRTHLSIVGKWNAARLYAVHRDVIKPRPTADQATAADVTEPMLWRALRPCPLELDVSNDQGHEGRTY</sequence>
<dbReference type="AlphaFoldDB" id="A0A3R7Y9R8"/>
<evidence type="ECO:0000313" key="4">
    <source>
        <dbReference type="Proteomes" id="UP000284702"/>
    </source>
</evidence>